<comment type="caution">
    <text evidence="2">The sequence shown here is derived from an EMBL/GenBank/DDBJ whole genome shotgun (WGS) entry which is preliminary data.</text>
</comment>
<dbReference type="EMBL" id="JBHTJM010000006">
    <property type="protein sequence ID" value="MFD0963363.1"/>
    <property type="molecule type" value="Genomic_DNA"/>
</dbReference>
<keyword evidence="3" id="KW-1185">Reference proteome</keyword>
<sequence length="270" mass="31100">MSQDQKLRKLKELLLHEDRDTIDALKAKIKELETVIEEQKKLAKKVDPIIDKKLEKYTHDIPEKLGPTITQSLKNEIANSKDQVVDALYPIIGKMIKKYIQQEFKILSEKINNQLQKSFSFKNWTRKFKSKVSGVDEESLILNELGSTEIQEIFIIEKDSGILKANFSKTNTIDKDVLSGMLTAIKSFVEEAFMTGNENLEAIEYGLYNIHIQNFNSYYIAVVIHGVFNSSFKGKLEYELLNFAEKNLVKQQNQETLSKKLADTFKNDII</sequence>
<organism evidence="2 3">
    <name type="scientific">Pseudofulvibacter geojedonensis</name>
    <dbReference type="NCBI Taxonomy" id="1123758"/>
    <lineage>
        <taxon>Bacteria</taxon>
        <taxon>Pseudomonadati</taxon>
        <taxon>Bacteroidota</taxon>
        <taxon>Flavobacteriia</taxon>
        <taxon>Flavobacteriales</taxon>
        <taxon>Flavobacteriaceae</taxon>
        <taxon>Pseudofulvibacter</taxon>
    </lineage>
</organism>
<gene>
    <name evidence="2" type="ORF">ACFQ1O_05045</name>
</gene>
<evidence type="ECO:0000256" key="1">
    <source>
        <dbReference type="SAM" id="Coils"/>
    </source>
</evidence>
<evidence type="ECO:0000313" key="3">
    <source>
        <dbReference type="Proteomes" id="UP001596997"/>
    </source>
</evidence>
<dbReference type="RefSeq" id="WP_377714001.1">
    <property type="nucleotide sequence ID" value="NZ_JBHTJM010000006.1"/>
</dbReference>
<protein>
    <submittedName>
        <fullName evidence="2">Cell envelope biogenesis protein OmpA</fullName>
    </submittedName>
</protein>
<name>A0ABW3I0N7_9FLAO</name>
<dbReference type="Proteomes" id="UP001596997">
    <property type="component" value="Unassembled WGS sequence"/>
</dbReference>
<proteinExistence type="predicted"/>
<accession>A0ABW3I0N7</accession>
<keyword evidence="1" id="KW-0175">Coiled coil</keyword>
<reference evidence="3" key="1">
    <citation type="journal article" date="2019" name="Int. J. Syst. Evol. Microbiol.">
        <title>The Global Catalogue of Microorganisms (GCM) 10K type strain sequencing project: providing services to taxonomists for standard genome sequencing and annotation.</title>
        <authorList>
            <consortium name="The Broad Institute Genomics Platform"/>
            <consortium name="The Broad Institute Genome Sequencing Center for Infectious Disease"/>
            <person name="Wu L."/>
            <person name="Ma J."/>
        </authorList>
    </citation>
    <scope>NUCLEOTIDE SEQUENCE [LARGE SCALE GENOMIC DNA]</scope>
    <source>
        <strain evidence="3">CCUG 62114</strain>
    </source>
</reference>
<feature type="coiled-coil region" evidence="1">
    <location>
        <begin position="15"/>
        <end position="42"/>
    </location>
</feature>
<evidence type="ECO:0000313" key="2">
    <source>
        <dbReference type="EMBL" id="MFD0963363.1"/>
    </source>
</evidence>